<gene>
    <name evidence="1" type="ORF">M9Y10_005721</name>
</gene>
<evidence type="ECO:0000313" key="2">
    <source>
        <dbReference type="Proteomes" id="UP001470230"/>
    </source>
</evidence>
<organism evidence="1 2">
    <name type="scientific">Tritrichomonas musculus</name>
    <dbReference type="NCBI Taxonomy" id="1915356"/>
    <lineage>
        <taxon>Eukaryota</taxon>
        <taxon>Metamonada</taxon>
        <taxon>Parabasalia</taxon>
        <taxon>Tritrichomonadida</taxon>
        <taxon>Tritrichomonadidae</taxon>
        <taxon>Tritrichomonas</taxon>
    </lineage>
</organism>
<name>A0ABR2JCG0_9EUKA</name>
<accession>A0ABR2JCG0</accession>
<dbReference type="EMBL" id="JAPFFF010000012">
    <property type="protein sequence ID" value="KAK8875554.1"/>
    <property type="molecule type" value="Genomic_DNA"/>
</dbReference>
<reference evidence="1 2" key="1">
    <citation type="submission" date="2024-04" db="EMBL/GenBank/DDBJ databases">
        <title>Tritrichomonas musculus Genome.</title>
        <authorList>
            <person name="Alves-Ferreira E."/>
            <person name="Grigg M."/>
            <person name="Lorenzi H."/>
            <person name="Galac M."/>
        </authorList>
    </citation>
    <scope>NUCLEOTIDE SEQUENCE [LARGE SCALE GENOMIC DNA]</scope>
    <source>
        <strain evidence="1 2">EAF2021</strain>
    </source>
</reference>
<sequence>MKIDSYQRNIKDAFESIQPVIQKILISKTLRKHFDFQSKLFWMATFCINQRYFEMIKSLLNTSTPSQSTLYRWFKRIVKFKFWDFYDINKSIEILMYFAENTGMRPGERIALSYDAIKFSPGLQRSSLKEEFYGFISNYNSQGQIDVQKVIQGKQSKEEFLEFCCANNFLGDYLFVFFFISSLDNPHVKGFPVHVFVKKNGFADEQIHRIKKKIVQNIKHSGFLVPYIFSDGDGLEQKTQNLIMKSWLPLLLENIKDIELSENFLIKNNFFNFSLPLSNGDDFLSYTDGMHLLKRMRYEVVNRIYLFLVKYDGKKYQKVSFYLPEFQKLVSSKCGKFVFSSNGLTKMDDDYPHLIFGEDMCQFILTILLTNKDQNIKRIAFKWLIFCIIGCSLDLLVNENKAIPEENHFSVVILGFFLMFQIERKTCNSQYLPRLFTVQVMREYLNLMVGFFREISTCDELEILVKRFGSMILEHFYAMLRRPCYSDDRLIRLAHSFEKIIALRIIKETDEMKWFEKVNRRQIQQIISCSILKWNWETASKIFTMSDNLFQILMEIDVTKNEKHFELPLNISMYLLQIFSGKSTIDSYEQQINKTNTNVIYTISHKSFHNKGSNAKSRLNIGSVGIFSSHETKNKTIEHENISHSNV</sequence>
<comment type="caution">
    <text evidence="1">The sequence shown here is derived from an EMBL/GenBank/DDBJ whole genome shotgun (WGS) entry which is preliminary data.</text>
</comment>
<keyword evidence="2" id="KW-1185">Reference proteome</keyword>
<evidence type="ECO:0000313" key="1">
    <source>
        <dbReference type="EMBL" id="KAK8875554.1"/>
    </source>
</evidence>
<dbReference type="Proteomes" id="UP001470230">
    <property type="component" value="Unassembled WGS sequence"/>
</dbReference>
<protein>
    <submittedName>
        <fullName evidence="1">Uncharacterized protein</fullName>
    </submittedName>
</protein>
<proteinExistence type="predicted"/>